<sequence>MKLSKDVRETFTKLLTELARTFKVWKDDPTVFLQNETKGSLIFPCINAPYDLMKEICEKRDSNKPCIYQLHHTLYSQSLVKELAEFLHKMGNLNCLRYELKPIIEAIAYEYVNSDLDGFARTAIYDEKSFNVQFETLVKIVKRRLSDFKKEFDHFVYQFPVTIFNLSDEIQVSKSIRIKAIDENDLTEKQLELYKDTRPFDYNYYLEIAVPIKCSEKLSLQLAEKTRDATFNLLKLLATRLSPLAIPLVASNERSSHRFDFHKCGKGKANMSISTNHRFASFQFDSKQFWQAFIKGRASESNLIDTSFMILELLLRPNFSNQRVVERMELALIWYGDASTEPNYYQQIQKLVSSIESIVNYRDDNLTETFKRRVTNLHITHNGLSKSVQDRVGKLYRARSNIVHGSSIDEKLDYCVVDFCSETLISAIYYISQFGFEKTGFNKKLPKFLDELPLCAKLQCD</sequence>
<name>A0ACC6R5U2_9GAMM</name>
<proteinExistence type="predicted"/>
<evidence type="ECO:0000313" key="1">
    <source>
        <dbReference type="EMBL" id="MEL0605191.1"/>
    </source>
</evidence>
<organism evidence="1 2">
    <name type="scientific">Pseudoalteromonas undina</name>
    <dbReference type="NCBI Taxonomy" id="43660"/>
    <lineage>
        <taxon>Bacteria</taxon>
        <taxon>Pseudomonadati</taxon>
        <taxon>Pseudomonadota</taxon>
        <taxon>Gammaproteobacteria</taxon>
        <taxon>Alteromonadales</taxon>
        <taxon>Pseudoalteromonadaceae</taxon>
        <taxon>Pseudoalteromonas</taxon>
    </lineage>
</organism>
<comment type="caution">
    <text evidence="1">The sequence shown here is derived from an EMBL/GenBank/DDBJ whole genome shotgun (WGS) entry which is preliminary data.</text>
</comment>
<dbReference type="EMBL" id="JBAKAX010000015">
    <property type="protein sequence ID" value="MEL0605191.1"/>
    <property type="molecule type" value="Genomic_DNA"/>
</dbReference>
<evidence type="ECO:0000313" key="2">
    <source>
        <dbReference type="Proteomes" id="UP001374952"/>
    </source>
</evidence>
<accession>A0ACC6R5U2</accession>
<reference evidence="1" key="1">
    <citation type="submission" date="2024-02" db="EMBL/GenBank/DDBJ databases">
        <title>Bacteria isolated from the canopy kelp, Nereocystis luetkeana.</title>
        <authorList>
            <person name="Pfister C.A."/>
            <person name="Younker I.T."/>
            <person name="Light S.H."/>
        </authorList>
    </citation>
    <scope>NUCLEOTIDE SEQUENCE</scope>
    <source>
        <strain evidence="1">TN.2.01</strain>
    </source>
</reference>
<gene>
    <name evidence="1" type="ORF">V6250_13530</name>
</gene>
<dbReference type="Proteomes" id="UP001374952">
    <property type="component" value="Unassembled WGS sequence"/>
</dbReference>
<protein>
    <submittedName>
        <fullName evidence="1">Uncharacterized protein</fullName>
    </submittedName>
</protein>
<keyword evidence="2" id="KW-1185">Reference proteome</keyword>